<dbReference type="GO" id="GO:0030674">
    <property type="term" value="F:protein-macromolecule adaptor activity"/>
    <property type="evidence" value="ECO:0007669"/>
    <property type="project" value="TreeGrafter"/>
</dbReference>
<keyword evidence="1" id="KW-0449">Lipoprotein</keyword>
<dbReference type="Gene3D" id="3.30.1450.10">
    <property type="match status" value="1"/>
</dbReference>
<comment type="subcellular location">
    <subcellularLocation>
        <location evidence="1">Cell outer membrane</location>
        <topology evidence="1">Lipid-anchor</topology>
    </subcellularLocation>
</comment>
<dbReference type="AlphaFoldDB" id="U3U7V3"/>
<keyword evidence="1" id="KW-0472">Membrane</keyword>
<comment type="subunit">
    <text evidence="1">Part of the Bam complex, which is composed of the outer membrane protein BamA, and four lipoproteins BamB, BamC, BamD and BamE.</text>
</comment>
<dbReference type="eggNOG" id="COG2913">
    <property type="taxonomic scope" value="Bacteria"/>
</dbReference>
<dbReference type="NCBIfam" id="NF008585">
    <property type="entry name" value="PRK11548.1"/>
    <property type="match status" value="1"/>
</dbReference>
<dbReference type="EMBL" id="AP012554">
    <property type="protein sequence ID" value="BAO00394.1"/>
    <property type="molecule type" value="Genomic_DNA"/>
</dbReference>
<evidence type="ECO:0000259" key="2">
    <source>
        <dbReference type="Pfam" id="PF04355"/>
    </source>
</evidence>
<organism evidence="3 4">
    <name type="scientific">Candidatus Pantoea carbekii</name>
    <dbReference type="NCBI Taxonomy" id="1235990"/>
    <lineage>
        <taxon>Bacteria</taxon>
        <taxon>Pseudomonadati</taxon>
        <taxon>Pseudomonadota</taxon>
        <taxon>Gammaproteobacteria</taxon>
        <taxon>Enterobacterales</taxon>
        <taxon>Erwiniaceae</taxon>
        <taxon>Pantoea</taxon>
    </lineage>
</organism>
<dbReference type="Proteomes" id="UP000016900">
    <property type="component" value="Chromosome"/>
</dbReference>
<sequence>MYCKISAIFIAVILSMTVGCSNLRSIVYYPDINQGNYLVVNDLKKIHIGMTKQQIAYILGTPILQDSLSNNNIWYYIFRQELNHKLLKQQIFTLIFNDKDILKKINDKTFINKNKH</sequence>
<comment type="function">
    <text evidence="1">Part of the outer membrane protein assembly complex, which is involved in assembly and insertion of beta-barrel proteins into the outer membrane.</text>
</comment>
<keyword evidence="1" id="KW-0732">Signal</keyword>
<dbReference type="STRING" id="1235990.BMSBPS_0049"/>
<evidence type="ECO:0000313" key="4">
    <source>
        <dbReference type="Proteomes" id="UP000016900"/>
    </source>
</evidence>
<dbReference type="OrthoDB" id="9808250at2"/>
<dbReference type="Pfam" id="PF04355">
    <property type="entry name" value="BamE"/>
    <property type="match status" value="1"/>
</dbReference>
<dbReference type="PROSITE" id="PS51257">
    <property type="entry name" value="PROKAR_LIPOPROTEIN"/>
    <property type="match status" value="1"/>
</dbReference>
<dbReference type="GO" id="GO:0043165">
    <property type="term" value="P:Gram-negative-bacterium-type cell outer membrane assembly"/>
    <property type="evidence" value="ECO:0007669"/>
    <property type="project" value="UniProtKB-UniRule"/>
</dbReference>
<gene>
    <name evidence="1" type="primary">bamE</name>
    <name evidence="3" type="ORF">HHS_04240</name>
</gene>
<dbReference type="KEGG" id="hhs:HHS_04240"/>
<dbReference type="RefSeq" id="WP_022564413.1">
    <property type="nucleotide sequence ID" value="NZ_CP010907.1"/>
</dbReference>
<evidence type="ECO:0000313" key="3">
    <source>
        <dbReference type="EMBL" id="BAO00394.1"/>
    </source>
</evidence>
<evidence type="ECO:0000256" key="1">
    <source>
        <dbReference type="HAMAP-Rule" id="MF_00925"/>
    </source>
</evidence>
<dbReference type="InterPro" id="IPR037873">
    <property type="entry name" value="BamE-like"/>
</dbReference>
<dbReference type="GO" id="GO:1990063">
    <property type="term" value="C:Bam protein complex"/>
    <property type="evidence" value="ECO:0007669"/>
    <property type="project" value="TreeGrafter"/>
</dbReference>
<dbReference type="PANTHER" id="PTHR37482:SF1">
    <property type="entry name" value="OUTER MEMBRANE PROTEIN ASSEMBLY FACTOR BAME"/>
    <property type="match status" value="1"/>
</dbReference>
<keyword evidence="4" id="KW-1185">Reference proteome</keyword>
<reference evidence="3 4" key="1">
    <citation type="submission" date="2012-10" db="EMBL/GenBank/DDBJ databases">
        <title>Genome sequence of the symbiont of the pentatomidae stink bug Halyomorpha halys.</title>
        <authorList>
            <person name="Kobayashi H."/>
            <person name="Fujii-Muramatsu R."/>
            <person name="Takeishi K."/>
            <person name="Noda H."/>
        </authorList>
    </citation>
    <scope>NUCLEOTIDE SEQUENCE [LARGE SCALE GENOMIC DNA]</scope>
</reference>
<dbReference type="GO" id="GO:0051205">
    <property type="term" value="P:protein insertion into membrane"/>
    <property type="evidence" value="ECO:0007669"/>
    <property type="project" value="UniProtKB-UniRule"/>
</dbReference>
<keyword evidence="1" id="KW-0564">Palmitate</keyword>
<dbReference type="InterPro" id="IPR026592">
    <property type="entry name" value="BamE"/>
</dbReference>
<dbReference type="HAMAP" id="MF_00925">
    <property type="entry name" value="OM_assembly_BamE"/>
    <property type="match status" value="1"/>
</dbReference>
<accession>U3U7V3</accession>
<comment type="similarity">
    <text evidence="1">Belongs to the BamE family.</text>
</comment>
<protein>
    <recommendedName>
        <fullName evidence="1">Outer membrane protein assembly factor BamE</fullName>
    </recommendedName>
</protein>
<name>U3U7V3_9GAMM</name>
<feature type="domain" description="Outer membrane protein assembly factor BamE" evidence="2">
    <location>
        <begin position="35"/>
        <end position="105"/>
    </location>
</feature>
<dbReference type="PANTHER" id="PTHR37482">
    <property type="entry name" value="OUTER MEMBRANE PROTEIN ASSEMBLY FACTOR BAME"/>
    <property type="match status" value="1"/>
</dbReference>
<dbReference type="PATRIC" id="fig|1235990.3.peg.421"/>
<dbReference type="InterPro" id="IPR007450">
    <property type="entry name" value="BamE_dom"/>
</dbReference>
<keyword evidence="1" id="KW-0998">Cell outer membrane</keyword>
<dbReference type="KEGG" id="pck:BMSBPS_0049"/>
<proteinExistence type="inferred from homology"/>